<reference evidence="4 5" key="2">
    <citation type="submission" date="2018-06" db="EMBL/GenBank/DDBJ databases">
        <authorList>
            <person name="Zhirakovskaya E."/>
        </authorList>
    </citation>
    <scope>NUCLEOTIDE SEQUENCE [LARGE SCALE GENOMIC DNA]</scope>
    <source>
        <strain evidence="4 5">FBKL4.011</strain>
    </source>
</reference>
<organism evidence="4 5">
    <name type="scientific">Thermoflavimicrobium daqui</name>
    <dbReference type="NCBI Taxonomy" id="2137476"/>
    <lineage>
        <taxon>Bacteria</taxon>
        <taxon>Bacillati</taxon>
        <taxon>Bacillota</taxon>
        <taxon>Bacilli</taxon>
        <taxon>Bacillales</taxon>
        <taxon>Thermoactinomycetaceae</taxon>
        <taxon>Thermoflavimicrobium</taxon>
    </lineage>
</organism>
<name>A0A364K605_9BACL</name>
<keyword evidence="5" id="KW-1185">Reference proteome</keyword>
<comment type="similarity">
    <text evidence="1">Belongs to the zinc-associated anti-sigma factor (ZAS) superfamily. Anti-sigma-W factor family.</text>
</comment>
<gene>
    <name evidence="4" type="ORF">DL897_06065</name>
</gene>
<dbReference type="EMBL" id="QJKK01000003">
    <property type="protein sequence ID" value="RAL25642.1"/>
    <property type="molecule type" value="Genomic_DNA"/>
</dbReference>
<evidence type="ECO:0000259" key="3">
    <source>
        <dbReference type="Pfam" id="PF13490"/>
    </source>
</evidence>
<dbReference type="RefSeq" id="WP_113658256.1">
    <property type="nucleotide sequence ID" value="NZ_KZ845665.1"/>
</dbReference>
<dbReference type="Gene3D" id="1.10.10.1320">
    <property type="entry name" value="Anti-sigma factor, zinc-finger domain"/>
    <property type="match status" value="1"/>
</dbReference>
<evidence type="ECO:0000256" key="2">
    <source>
        <dbReference type="ARBA" id="ARBA00024438"/>
    </source>
</evidence>
<accession>A0A364K605</accession>
<dbReference type="OrthoDB" id="9782842at2"/>
<sequence length="221" mass="26428">MMSLCKEMEHLIQLYFDQELDKDNCLRLKEHLAQCSRCRRDFYEMSNLINDLDTIGIQERTQVRRTLFPVKWVVICFTFVLCVSVSLRSGYPAWKVRIENEERSQYVYEKKPKNLNKTLVFNLVSNCRSHPKYIQRTLVIPCHSNMTSNYLNYHQRWQQQPRMLVKVPDIQTLESMLLFMGIPIDKEEIRQEDVKFPASFMIKGGKDPEIQPINEKWDETR</sequence>
<dbReference type="Pfam" id="PF13490">
    <property type="entry name" value="zf-HC2"/>
    <property type="match status" value="1"/>
</dbReference>
<evidence type="ECO:0000256" key="1">
    <source>
        <dbReference type="ARBA" id="ARBA00024353"/>
    </source>
</evidence>
<dbReference type="Proteomes" id="UP000251213">
    <property type="component" value="Unassembled WGS sequence"/>
</dbReference>
<dbReference type="InterPro" id="IPR027383">
    <property type="entry name" value="Znf_put"/>
</dbReference>
<dbReference type="AlphaFoldDB" id="A0A364K605"/>
<dbReference type="InterPro" id="IPR041916">
    <property type="entry name" value="Anti_sigma_zinc_sf"/>
</dbReference>
<proteinExistence type="inferred from homology"/>
<reference evidence="4 5" key="1">
    <citation type="submission" date="2018-06" db="EMBL/GenBank/DDBJ databases">
        <title>Thermoflavimicrobium daqus sp. nov., a thermophilic microbe isolated from Moutai-flavour Daqu.</title>
        <authorList>
            <person name="Wang X."/>
            <person name="Zhou H."/>
        </authorList>
    </citation>
    <scope>NUCLEOTIDE SEQUENCE [LARGE SCALE GENOMIC DNA]</scope>
    <source>
        <strain evidence="4 5">FBKL4.011</strain>
    </source>
</reference>
<evidence type="ECO:0000313" key="4">
    <source>
        <dbReference type="EMBL" id="RAL25642.1"/>
    </source>
</evidence>
<protein>
    <recommendedName>
        <fullName evidence="2">Anti-sigma-W factor RsiW</fullName>
    </recommendedName>
</protein>
<evidence type="ECO:0000313" key="5">
    <source>
        <dbReference type="Proteomes" id="UP000251213"/>
    </source>
</evidence>
<comment type="caution">
    <text evidence="4">The sequence shown here is derived from an EMBL/GenBank/DDBJ whole genome shotgun (WGS) entry which is preliminary data.</text>
</comment>
<feature type="domain" description="Putative zinc-finger" evidence="3">
    <location>
        <begin position="5"/>
        <end position="39"/>
    </location>
</feature>